<evidence type="ECO:0000313" key="2">
    <source>
        <dbReference type="Proteomes" id="UP001597079"/>
    </source>
</evidence>
<dbReference type="EMBL" id="JBHUCX010000006">
    <property type="protein sequence ID" value="MFD1673507.1"/>
    <property type="molecule type" value="Genomic_DNA"/>
</dbReference>
<accession>A0ABW4JER4</accession>
<comment type="caution">
    <text evidence="1">The sequence shown here is derived from an EMBL/GenBank/DDBJ whole genome shotgun (WGS) entry which is preliminary data.</text>
</comment>
<dbReference type="Proteomes" id="UP001597079">
    <property type="component" value="Unassembled WGS sequence"/>
</dbReference>
<keyword evidence="2" id="KW-1185">Reference proteome</keyword>
<dbReference type="RefSeq" id="WP_377940932.1">
    <property type="nucleotide sequence ID" value="NZ_JBHUCX010000006.1"/>
</dbReference>
<reference evidence="2" key="1">
    <citation type="journal article" date="2019" name="Int. J. Syst. Evol. Microbiol.">
        <title>The Global Catalogue of Microorganisms (GCM) 10K type strain sequencing project: providing services to taxonomists for standard genome sequencing and annotation.</title>
        <authorList>
            <consortium name="The Broad Institute Genomics Platform"/>
            <consortium name="The Broad Institute Genome Sequencing Center for Infectious Disease"/>
            <person name="Wu L."/>
            <person name="Ma J."/>
        </authorList>
    </citation>
    <scope>NUCLEOTIDE SEQUENCE [LARGE SCALE GENOMIC DNA]</scope>
    <source>
        <strain evidence="2">CGMCC 1.12286</strain>
    </source>
</reference>
<gene>
    <name evidence="1" type="ORF">ACFSB2_02115</name>
</gene>
<name>A0ABW4JER4_9BACL</name>
<protein>
    <submittedName>
        <fullName evidence="1">Uncharacterized protein</fullName>
    </submittedName>
</protein>
<organism evidence="1 2">
    <name type="scientific">Alicyclobacillus fodiniaquatilis</name>
    <dbReference type="NCBI Taxonomy" id="1661150"/>
    <lineage>
        <taxon>Bacteria</taxon>
        <taxon>Bacillati</taxon>
        <taxon>Bacillota</taxon>
        <taxon>Bacilli</taxon>
        <taxon>Bacillales</taxon>
        <taxon>Alicyclobacillaceae</taxon>
        <taxon>Alicyclobacillus</taxon>
    </lineage>
</organism>
<sequence>MEERVRKVRSDKKMGINPIISIELNDALARLGYVCDRPVKDIGETLVVLALNNREIINTIARKFRRPYWYTDTIMINGDPELPKMKWVIQGDTVRPGLRFSQPHYEKISELAYALDTSKIKAAALLLIYATHNEQCLSHLLTKYVKYQLDHRRMENLRRVVDYTNQGKPEQFQINIPILLNHIYYCMGDNVKPIGKAVSKWMSGLGLDS</sequence>
<proteinExistence type="predicted"/>
<evidence type="ECO:0000313" key="1">
    <source>
        <dbReference type="EMBL" id="MFD1673507.1"/>
    </source>
</evidence>